<dbReference type="EC" id="3.4.11.9" evidence="4"/>
<comment type="catalytic activity">
    <reaction evidence="1">
        <text>Release of any N-terminal amino acid, including proline, that is linked to proline, even from a dipeptide or tripeptide.</text>
        <dbReference type="EC" id="3.4.11.9"/>
    </reaction>
</comment>
<protein>
    <recommendedName>
        <fullName evidence="4">Xaa-Pro aminopeptidase</fullName>
        <ecNumber evidence="4">3.4.11.9</ecNumber>
    </recommendedName>
</protein>
<name>A0ABX7NEN9_9BACT</name>
<sequence length="542" mass="59256">MATSIPSSSVASDSTQPAIGEQQPLVTSEPQAPAAKPASHDSVPPPALLDFMLKSWKPSAQKLPPKIKYAEAFKARRQALSKAYPGETLVIPTGHEKVRANDTYYRFRPGTDFYYLTGNLEPDCVLVLEPKDGGGHTDILFVEPNPGRSDATFYTDRVKGELWVGPRLGVPESRARHDVDEARGLDTLADYLKGLKATSARVLRGHSAKVDGAVAEGGERDKSLATTLSEMRLIKDAQELRELQTSIDATQRGFEDVIRSMKADAKSERYVEGVFNLRARVEGNDVGYNTIAASGSHACVLHWTRNDGPLVPGELLLLDAGVEGHTLYTADITRTLPITGRFSPEQKAIYDLVYASQEAAFAAVKPGNDFMEPNRAAMKVLAEGLEKLGILEDAAEALKDEHQFYKRYSLHNVSHMLGLDVHDCAQARQEAYKYGKLQAGMVLTVEPGLYFQKDDLTVPARYRGIGVRIEDDLVVTARGCKVLSGNIPRTVKDIEAWMSGVWNADKAPAKSQGKKAASKKQDKSPAKAKDKKAKKAKAGKRK</sequence>
<dbReference type="PANTHER" id="PTHR43226:SF4">
    <property type="entry name" value="XAA-PRO AMINOPEPTIDASE 3"/>
    <property type="match status" value="1"/>
</dbReference>
<feature type="region of interest" description="Disordered" evidence="8">
    <location>
        <begin position="506"/>
        <end position="542"/>
    </location>
</feature>
<evidence type="ECO:0000256" key="3">
    <source>
        <dbReference type="ARBA" id="ARBA00008766"/>
    </source>
</evidence>
<dbReference type="Gene3D" id="3.40.350.10">
    <property type="entry name" value="Creatinase/prolidase N-terminal domain"/>
    <property type="match status" value="1"/>
</dbReference>
<dbReference type="Pfam" id="PF05195">
    <property type="entry name" value="AMP_N"/>
    <property type="match status" value="1"/>
</dbReference>
<dbReference type="InterPro" id="IPR007865">
    <property type="entry name" value="Aminopep_P_N"/>
</dbReference>
<organism evidence="10 11">
    <name type="scientific">Myxococcus landrumensis</name>
    <dbReference type="NCBI Taxonomy" id="2813577"/>
    <lineage>
        <taxon>Bacteria</taxon>
        <taxon>Pseudomonadati</taxon>
        <taxon>Myxococcota</taxon>
        <taxon>Myxococcia</taxon>
        <taxon>Myxococcales</taxon>
        <taxon>Cystobacterineae</taxon>
        <taxon>Myxococcaceae</taxon>
        <taxon>Myxococcus</taxon>
    </lineage>
</organism>
<dbReference type="PANTHER" id="PTHR43226">
    <property type="entry name" value="XAA-PRO AMINOPEPTIDASE 3"/>
    <property type="match status" value="1"/>
</dbReference>
<feature type="region of interest" description="Disordered" evidence="8">
    <location>
        <begin position="1"/>
        <end position="42"/>
    </location>
</feature>
<dbReference type="InterPro" id="IPR052433">
    <property type="entry name" value="X-Pro_dipept-like"/>
</dbReference>
<dbReference type="InterPro" id="IPR029149">
    <property type="entry name" value="Creatin/AminoP/Spt16_N"/>
</dbReference>
<keyword evidence="7" id="KW-0464">Manganese</keyword>
<keyword evidence="10" id="KW-0031">Aminopeptidase</keyword>
<gene>
    <name evidence="10" type="ORF">JY572_15115</name>
</gene>
<dbReference type="GO" id="GO:0004177">
    <property type="term" value="F:aminopeptidase activity"/>
    <property type="evidence" value="ECO:0007669"/>
    <property type="project" value="UniProtKB-KW"/>
</dbReference>
<keyword evidence="11" id="KW-1185">Reference proteome</keyword>
<evidence type="ECO:0000256" key="4">
    <source>
        <dbReference type="ARBA" id="ARBA00012574"/>
    </source>
</evidence>
<accession>A0ABX7NEN9</accession>
<evidence type="ECO:0000256" key="8">
    <source>
        <dbReference type="SAM" id="MobiDB-lite"/>
    </source>
</evidence>
<comment type="similarity">
    <text evidence="3">Belongs to the peptidase M24B family.</text>
</comment>
<feature type="compositionally biased region" description="Polar residues" evidence="8">
    <location>
        <begin position="1"/>
        <end position="17"/>
    </location>
</feature>
<reference evidence="10 11" key="1">
    <citation type="submission" date="2021-02" db="EMBL/GenBank/DDBJ databases">
        <title>De Novo genome assembly of isolated myxobacteria.</title>
        <authorList>
            <person name="Stevens D.C."/>
        </authorList>
    </citation>
    <scope>NUCLEOTIDE SEQUENCE [LARGE SCALE GENOMIC DNA]</scope>
    <source>
        <strain evidence="10 11">SCHIC003</strain>
    </source>
</reference>
<comment type="cofactor">
    <cofactor evidence="2">
        <name>Mn(2+)</name>
        <dbReference type="ChEBI" id="CHEBI:29035"/>
    </cofactor>
</comment>
<evidence type="ECO:0000256" key="6">
    <source>
        <dbReference type="ARBA" id="ARBA00022801"/>
    </source>
</evidence>
<keyword evidence="5" id="KW-0479">Metal-binding</keyword>
<feature type="compositionally biased region" description="Basic residues" evidence="8">
    <location>
        <begin position="529"/>
        <end position="542"/>
    </location>
</feature>
<feature type="compositionally biased region" description="Basic and acidic residues" evidence="8">
    <location>
        <begin position="519"/>
        <end position="528"/>
    </location>
</feature>
<feature type="domain" description="Aminopeptidase P N-terminal" evidence="9">
    <location>
        <begin position="69"/>
        <end position="211"/>
    </location>
</feature>
<evidence type="ECO:0000256" key="2">
    <source>
        <dbReference type="ARBA" id="ARBA00001936"/>
    </source>
</evidence>
<dbReference type="SMART" id="SM01011">
    <property type="entry name" value="AMP_N"/>
    <property type="match status" value="1"/>
</dbReference>
<dbReference type="Pfam" id="PF00557">
    <property type="entry name" value="Peptidase_M24"/>
    <property type="match status" value="1"/>
</dbReference>
<dbReference type="CDD" id="cd01087">
    <property type="entry name" value="Prolidase"/>
    <property type="match status" value="1"/>
</dbReference>
<keyword evidence="10" id="KW-0645">Protease</keyword>
<evidence type="ECO:0000256" key="7">
    <source>
        <dbReference type="ARBA" id="ARBA00023211"/>
    </source>
</evidence>
<evidence type="ECO:0000313" key="11">
    <source>
        <dbReference type="Proteomes" id="UP000663090"/>
    </source>
</evidence>
<dbReference type="SUPFAM" id="SSF53092">
    <property type="entry name" value="Creatinase/prolidase N-terminal domain"/>
    <property type="match status" value="1"/>
</dbReference>
<dbReference type="Gene3D" id="3.90.230.10">
    <property type="entry name" value="Creatinase/methionine aminopeptidase superfamily"/>
    <property type="match status" value="1"/>
</dbReference>
<keyword evidence="6" id="KW-0378">Hydrolase</keyword>
<evidence type="ECO:0000256" key="1">
    <source>
        <dbReference type="ARBA" id="ARBA00001424"/>
    </source>
</evidence>
<evidence type="ECO:0000256" key="5">
    <source>
        <dbReference type="ARBA" id="ARBA00022723"/>
    </source>
</evidence>
<dbReference type="InterPro" id="IPR036005">
    <property type="entry name" value="Creatinase/aminopeptidase-like"/>
</dbReference>
<proteinExistence type="inferred from homology"/>
<evidence type="ECO:0000313" key="10">
    <source>
        <dbReference type="EMBL" id="QSQ17306.1"/>
    </source>
</evidence>
<dbReference type="Proteomes" id="UP000663090">
    <property type="component" value="Chromosome"/>
</dbReference>
<evidence type="ECO:0000259" key="9">
    <source>
        <dbReference type="SMART" id="SM01011"/>
    </source>
</evidence>
<dbReference type="RefSeq" id="WP_206718936.1">
    <property type="nucleotide sequence ID" value="NZ_CP071091.1"/>
</dbReference>
<dbReference type="EMBL" id="CP071091">
    <property type="protein sequence ID" value="QSQ17306.1"/>
    <property type="molecule type" value="Genomic_DNA"/>
</dbReference>
<dbReference type="SUPFAM" id="SSF55920">
    <property type="entry name" value="Creatinase/aminopeptidase"/>
    <property type="match status" value="1"/>
</dbReference>
<dbReference type="InterPro" id="IPR000994">
    <property type="entry name" value="Pept_M24"/>
</dbReference>